<dbReference type="SUPFAM" id="SSF88659">
    <property type="entry name" value="Sigma3 and sigma4 domains of RNA polymerase sigma factors"/>
    <property type="match status" value="2"/>
</dbReference>
<dbReference type="CDD" id="cd06171">
    <property type="entry name" value="Sigma70_r4"/>
    <property type="match status" value="1"/>
</dbReference>
<dbReference type="EMBL" id="JACOPL010000005">
    <property type="protein sequence ID" value="MBC5725102.1"/>
    <property type="molecule type" value="Genomic_DNA"/>
</dbReference>
<comment type="caution">
    <text evidence="8">The sequence shown here is derived from an EMBL/GenBank/DDBJ whole genome shotgun (WGS) entry which is preliminary data.</text>
</comment>
<evidence type="ECO:0000259" key="7">
    <source>
        <dbReference type="Pfam" id="PF04545"/>
    </source>
</evidence>
<dbReference type="InterPro" id="IPR007624">
    <property type="entry name" value="RNA_pol_sigma70_r3"/>
</dbReference>
<dbReference type="PIRSF" id="PIRSF000770">
    <property type="entry name" value="RNA_pol_sigma-SigE/K"/>
    <property type="match status" value="1"/>
</dbReference>
<gene>
    <name evidence="8" type="ORF">H8S45_06480</name>
</gene>
<evidence type="ECO:0000313" key="9">
    <source>
        <dbReference type="Proteomes" id="UP000606499"/>
    </source>
</evidence>
<evidence type="ECO:0000256" key="2">
    <source>
        <dbReference type="ARBA" id="ARBA00023082"/>
    </source>
</evidence>
<evidence type="ECO:0000256" key="1">
    <source>
        <dbReference type="ARBA" id="ARBA00023015"/>
    </source>
</evidence>
<evidence type="ECO:0000256" key="4">
    <source>
        <dbReference type="ARBA" id="ARBA00023163"/>
    </source>
</evidence>
<keyword evidence="1" id="KW-0805">Transcription regulation</keyword>
<keyword evidence="3" id="KW-0238">DNA-binding</keyword>
<dbReference type="InterPro" id="IPR012845">
    <property type="entry name" value="RNA_pol_sigma_FliA_WhiG"/>
</dbReference>
<keyword evidence="4" id="KW-0804">Transcription</keyword>
<evidence type="ECO:0000259" key="5">
    <source>
        <dbReference type="Pfam" id="PF04539"/>
    </source>
</evidence>
<dbReference type="GO" id="GO:0016987">
    <property type="term" value="F:sigma factor activity"/>
    <property type="evidence" value="ECO:0007669"/>
    <property type="project" value="UniProtKB-KW"/>
</dbReference>
<dbReference type="PANTHER" id="PTHR30385">
    <property type="entry name" value="SIGMA FACTOR F FLAGELLAR"/>
    <property type="match status" value="1"/>
</dbReference>
<dbReference type="GO" id="GO:0003899">
    <property type="term" value="F:DNA-directed RNA polymerase activity"/>
    <property type="evidence" value="ECO:0007669"/>
    <property type="project" value="InterPro"/>
</dbReference>
<dbReference type="AlphaFoldDB" id="A0A923LVJ9"/>
<dbReference type="Pfam" id="PF04539">
    <property type="entry name" value="Sigma70_r3"/>
    <property type="match status" value="1"/>
</dbReference>
<feature type="domain" description="RNA polymerase sigma-70 region 3" evidence="5">
    <location>
        <begin position="112"/>
        <end position="173"/>
    </location>
</feature>
<dbReference type="InterPro" id="IPR013324">
    <property type="entry name" value="RNA_pol_sigma_r3/r4-like"/>
</dbReference>
<evidence type="ECO:0000313" key="8">
    <source>
        <dbReference type="EMBL" id="MBC5725102.1"/>
    </source>
</evidence>
<dbReference type="GO" id="GO:0003677">
    <property type="term" value="F:DNA binding"/>
    <property type="evidence" value="ECO:0007669"/>
    <property type="project" value="UniProtKB-KW"/>
</dbReference>
<dbReference type="Gene3D" id="1.10.1740.10">
    <property type="match status" value="1"/>
</dbReference>
<dbReference type="InterPro" id="IPR000943">
    <property type="entry name" value="RNA_pol_sigma70"/>
</dbReference>
<proteinExistence type="predicted"/>
<evidence type="ECO:0000259" key="6">
    <source>
        <dbReference type="Pfam" id="PF04542"/>
    </source>
</evidence>
<evidence type="ECO:0000256" key="3">
    <source>
        <dbReference type="ARBA" id="ARBA00023125"/>
    </source>
</evidence>
<dbReference type="Proteomes" id="UP000606499">
    <property type="component" value="Unassembled WGS sequence"/>
</dbReference>
<dbReference type="RefSeq" id="WP_054327100.1">
    <property type="nucleotide sequence ID" value="NZ_JACOPL010000005.1"/>
</dbReference>
<dbReference type="InterPro" id="IPR013325">
    <property type="entry name" value="RNA_pol_sigma_r2"/>
</dbReference>
<dbReference type="Gene3D" id="1.20.140.160">
    <property type="match status" value="1"/>
</dbReference>
<dbReference type="NCBIfam" id="TIGR02937">
    <property type="entry name" value="sigma70-ECF"/>
    <property type="match status" value="1"/>
</dbReference>
<feature type="domain" description="RNA polymerase sigma-70 region 4" evidence="7">
    <location>
        <begin position="203"/>
        <end position="251"/>
    </location>
</feature>
<dbReference type="InterPro" id="IPR014284">
    <property type="entry name" value="RNA_pol_sigma-70_dom"/>
</dbReference>
<dbReference type="SUPFAM" id="SSF88946">
    <property type="entry name" value="Sigma2 domain of RNA polymerase sigma factors"/>
    <property type="match status" value="1"/>
</dbReference>
<dbReference type="NCBIfam" id="TIGR02479">
    <property type="entry name" value="FliA_WhiG"/>
    <property type="match status" value="1"/>
</dbReference>
<accession>A0A923LVJ9</accession>
<dbReference type="Pfam" id="PF04542">
    <property type="entry name" value="Sigma70_r2"/>
    <property type="match status" value="1"/>
</dbReference>
<dbReference type="Pfam" id="PF04545">
    <property type="entry name" value="Sigma70_r4"/>
    <property type="match status" value="1"/>
</dbReference>
<reference evidence="8" key="1">
    <citation type="submission" date="2020-08" db="EMBL/GenBank/DDBJ databases">
        <title>Genome public.</title>
        <authorList>
            <person name="Liu C."/>
            <person name="Sun Q."/>
        </authorList>
    </citation>
    <scope>NUCLEOTIDE SEQUENCE</scope>
    <source>
        <strain evidence="8">NSJ-28</strain>
    </source>
</reference>
<name>A0A923LVJ9_9FIRM</name>
<organism evidence="8 9">
    <name type="scientific">Agathobaculum faecis</name>
    <dbReference type="NCBI Taxonomy" id="2763013"/>
    <lineage>
        <taxon>Bacteria</taxon>
        <taxon>Bacillati</taxon>
        <taxon>Bacillota</taxon>
        <taxon>Clostridia</taxon>
        <taxon>Eubacteriales</taxon>
        <taxon>Butyricicoccaceae</taxon>
        <taxon>Agathobaculum</taxon>
    </lineage>
</organism>
<dbReference type="NCBIfam" id="NF005413">
    <property type="entry name" value="PRK06986.1"/>
    <property type="match status" value="1"/>
</dbReference>
<dbReference type="InterPro" id="IPR007627">
    <property type="entry name" value="RNA_pol_sigma70_r2"/>
</dbReference>
<dbReference type="PANTHER" id="PTHR30385:SF7">
    <property type="entry name" value="RNA POLYMERASE SIGMA FACTOR FLIA"/>
    <property type="match status" value="1"/>
</dbReference>
<dbReference type="InterPro" id="IPR007630">
    <property type="entry name" value="RNA_pol_sigma70_r4"/>
</dbReference>
<sequence>MEEQKQWAELSNEALLEEYKQSGDKELKKVLVMRYACLVKNVALKLRGVYASFAQVDDIINEGIILLMNALDKFDLSQNVKFETFICKRLRGMIIDVARKQDWIPRSVRRHMREIDEANGQLYTRLGRAPTDQEVAGHLGISVERYQAELAKTALCNVLSLDMMLDENDSDTLVKKLPQSDADAQPEERYQKKEMQKVLRDSIAGLRENEQVVLSLYYQKMLQMKEIAKVLGVSEPRVSQIHSNAIRKLRAAMTAYIYDT</sequence>
<dbReference type="GO" id="GO:0006352">
    <property type="term" value="P:DNA-templated transcription initiation"/>
    <property type="evidence" value="ECO:0007669"/>
    <property type="project" value="InterPro"/>
</dbReference>
<keyword evidence="9" id="KW-1185">Reference proteome</keyword>
<protein>
    <submittedName>
        <fullName evidence="8">FliA/WhiG family RNA polymerase sigma factor</fullName>
    </submittedName>
</protein>
<feature type="domain" description="RNA polymerase sigma-70 region 2" evidence="6">
    <location>
        <begin position="31"/>
        <end position="103"/>
    </location>
</feature>
<keyword evidence="2" id="KW-0731">Sigma factor</keyword>
<dbReference type="PRINTS" id="PR00046">
    <property type="entry name" value="SIGMA70FCT"/>
</dbReference>